<gene>
    <name evidence="8" type="ORF">LDC_0218</name>
</gene>
<sequence length="137" mass="15854">MFFIFDRFFKSLVLGGFRAKFVDLHFNQGMAFGLNLFNPKILTLIVGTILLLVIWGLIKLYQTPENQTKWGYIAGLTSIFFGALANLIDRWLYHQVVDYINLDVWPVFNLADAMIVVGAVIIVLVDFIQNKRRLIRR</sequence>
<dbReference type="GO" id="GO:0004190">
    <property type="term" value="F:aspartic-type endopeptidase activity"/>
    <property type="evidence" value="ECO:0007669"/>
    <property type="project" value="UniProtKB-EC"/>
</dbReference>
<feature type="transmembrane region" description="Helical" evidence="7">
    <location>
        <begin position="70"/>
        <end position="88"/>
    </location>
</feature>
<dbReference type="PANTHER" id="PTHR33695">
    <property type="entry name" value="LIPOPROTEIN SIGNAL PEPTIDASE"/>
    <property type="match status" value="1"/>
</dbReference>
<dbReference type="InterPro" id="IPR001872">
    <property type="entry name" value="Peptidase_A8"/>
</dbReference>
<dbReference type="PRINTS" id="PR00781">
    <property type="entry name" value="LIPOSIGPTASE"/>
</dbReference>
<evidence type="ECO:0000256" key="7">
    <source>
        <dbReference type="SAM" id="Phobius"/>
    </source>
</evidence>
<feature type="transmembrane region" description="Helical" evidence="7">
    <location>
        <begin position="108"/>
        <end position="128"/>
    </location>
</feature>
<evidence type="ECO:0000256" key="6">
    <source>
        <dbReference type="ARBA" id="ARBA00023136"/>
    </source>
</evidence>
<evidence type="ECO:0000256" key="2">
    <source>
        <dbReference type="ARBA" id="ARBA00022670"/>
    </source>
</evidence>
<dbReference type="AlphaFoldDB" id="D9PFD9"/>
<keyword evidence="2" id="KW-0645">Protease</keyword>
<name>D9PFD9_9ZZZZ</name>
<dbReference type="GO" id="GO:0006508">
    <property type="term" value="P:proteolysis"/>
    <property type="evidence" value="ECO:0007669"/>
    <property type="project" value="UniProtKB-KW"/>
</dbReference>
<proteinExistence type="predicted"/>
<feature type="transmembrane region" description="Helical" evidence="7">
    <location>
        <begin position="41"/>
        <end position="58"/>
    </location>
</feature>
<dbReference type="EMBL" id="ADZX01000052">
    <property type="protein sequence ID" value="EFK97721.1"/>
    <property type="molecule type" value="Genomic_DNA"/>
</dbReference>
<evidence type="ECO:0000256" key="4">
    <source>
        <dbReference type="ARBA" id="ARBA00022801"/>
    </source>
</evidence>
<keyword evidence="1" id="KW-1003">Cell membrane</keyword>
<keyword evidence="3 7" id="KW-0812">Transmembrane</keyword>
<evidence type="ECO:0000256" key="1">
    <source>
        <dbReference type="ARBA" id="ARBA00022475"/>
    </source>
</evidence>
<keyword evidence="4 8" id="KW-0378">Hydrolase</keyword>
<evidence type="ECO:0000313" key="8">
    <source>
        <dbReference type="EMBL" id="EFK97721.1"/>
    </source>
</evidence>
<protein>
    <submittedName>
        <fullName evidence="8">Peptidase A8, signal peptidase II</fullName>
        <ecNumber evidence="8">3.4.23.36</ecNumber>
    </submittedName>
</protein>
<evidence type="ECO:0000256" key="3">
    <source>
        <dbReference type="ARBA" id="ARBA00022692"/>
    </source>
</evidence>
<evidence type="ECO:0000256" key="5">
    <source>
        <dbReference type="ARBA" id="ARBA00022989"/>
    </source>
</evidence>
<accession>D9PFD9</accession>
<dbReference type="Pfam" id="PF01252">
    <property type="entry name" value="Peptidase_A8"/>
    <property type="match status" value="1"/>
</dbReference>
<reference evidence="8" key="1">
    <citation type="submission" date="2010-07" db="EMBL/GenBank/DDBJ databases">
        <authorList>
            <consortium name="CONSOLIDER consortium CSD2007-00005"/>
            <person name="Guazzaroni M.-E."/>
            <person name="Richter M."/>
            <person name="Garcia-Salamanca A."/>
            <person name="Yarza P."/>
            <person name="Ferrer M."/>
        </authorList>
    </citation>
    <scope>NUCLEOTIDE SEQUENCE</scope>
</reference>
<dbReference type="GO" id="GO:0016020">
    <property type="term" value="C:membrane"/>
    <property type="evidence" value="ECO:0007669"/>
    <property type="project" value="InterPro"/>
</dbReference>
<dbReference type="EC" id="3.4.23.36" evidence="8"/>
<dbReference type="PANTHER" id="PTHR33695:SF1">
    <property type="entry name" value="LIPOPROTEIN SIGNAL PEPTIDASE"/>
    <property type="match status" value="1"/>
</dbReference>
<keyword evidence="5 7" id="KW-1133">Transmembrane helix</keyword>
<keyword evidence="6 7" id="KW-0472">Membrane</keyword>
<reference evidence="8" key="2">
    <citation type="journal article" date="2011" name="Microb. Ecol.">
        <title>Taxonomic and Functional Metagenomic Profiling of the Microbial Community in the Anoxic Sediment of a Sub-saline Shallow Lake (Laguna de Carrizo, Central Spain).</title>
        <authorList>
            <person name="Ferrer M."/>
            <person name="Guazzaroni M.E."/>
            <person name="Richter M."/>
            <person name="Garcia-Salamanca A."/>
            <person name="Yarza P."/>
            <person name="Suarez-Suarez A."/>
            <person name="Solano J."/>
            <person name="Alcaide M."/>
            <person name="van Dillewijn P."/>
            <person name="Molina-Henares M.A."/>
            <person name="Lopez-Cortes N."/>
            <person name="Al-Ramahi Y."/>
            <person name="Guerrero C."/>
            <person name="Acosta A."/>
            <person name="de Eugenio L.I."/>
            <person name="Martinez V."/>
            <person name="Marques S."/>
            <person name="Rojo F."/>
            <person name="Santero E."/>
            <person name="Genilloud O."/>
            <person name="Perez-Perez J."/>
            <person name="Rossello-Mora R."/>
            <person name="Ramos J.L."/>
        </authorList>
    </citation>
    <scope>NUCLEOTIDE SEQUENCE</scope>
</reference>
<organism evidence="8">
    <name type="scientific">sediment metagenome</name>
    <dbReference type="NCBI Taxonomy" id="749907"/>
    <lineage>
        <taxon>unclassified sequences</taxon>
        <taxon>metagenomes</taxon>
        <taxon>ecological metagenomes</taxon>
    </lineage>
</organism>
<comment type="caution">
    <text evidence="8">The sequence shown here is derived from an EMBL/GenBank/DDBJ whole genome shotgun (WGS) entry which is preliminary data.</text>
</comment>